<evidence type="ECO:0000313" key="1">
    <source>
        <dbReference type="EMBL" id="KAL0940425.1"/>
    </source>
</evidence>
<evidence type="ECO:0000313" key="2">
    <source>
        <dbReference type="Proteomes" id="UP000805649"/>
    </source>
</evidence>
<name>A0ACC3Z8T9_COLTU</name>
<dbReference type="EMBL" id="VUJX02000002">
    <property type="protein sequence ID" value="KAL0940425.1"/>
    <property type="molecule type" value="Genomic_DNA"/>
</dbReference>
<accession>A0ACC3Z8T9</accession>
<comment type="caution">
    <text evidence="1">The sequence shown here is derived from an EMBL/GenBank/DDBJ whole genome shotgun (WGS) entry which is preliminary data.</text>
</comment>
<protein>
    <submittedName>
        <fullName evidence="1">Ankyrin repeat protein</fullName>
    </submittedName>
</protein>
<proteinExistence type="predicted"/>
<organism evidence="1 2">
    <name type="scientific">Colletotrichum truncatum</name>
    <name type="common">Anthracnose fungus</name>
    <name type="synonym">Colletotrichum capsici</name>
    <dbReference type="NCBI Taxonomy" id="5467"/>
    <lineage>
        <taxon>Eukaryota</taxon>
        <taxon>Fungi</taxon>
        <taxon>Dikarya</taxon>
        <taxon>Ascomycota</taxon>
        <taxon>Pezizomycotina</taxon>
        <taxon>Sordariomycetes</taxon>
        <taxon>Hypocreomycetidae</taxon>
        <taxon>Glomerellales</taxon>
        <taxon>Glomerellaceae</taxon>
        <taxon>Colletotrichum</taxon>
        <taxon>Colletotrichum truncatum species complex</taxon>
    </lineage>
</organism>
<sequence>MSINWSQLDGDITRLYVSEDKSLEDTLQYLHNKYNVKITPRQFKRKYSGLKKLRATEWKAIIREIAKRETENKRCEVFLNGRKLDPARIEREKRRYGNVCEAVESREKIDLGINTIGRHRIEVRTPQPLTSEVPSPEPLLAWPSEQTATSLQQADAADQLELNVHNLLECDLGLSDLSTPRLELNYTASSSGAVSQTTGDNQTLICSNDFAFDLQSDTIAAMGVGVTQHSPFHWFQRTQSEFSLSSRRTSGHILQHSYASHDTDIPLSFLGSPDATKILANLQSRSFFCRTDLETMHECMAPRDDSKVRIPKHYNQISSYFNCIVTSFRIPPQVLLLTEVILNSWDIPSLANNREINFLIRDHGRQLLYLLFTAIVHLCCNNMMVIGGLFSFLDWLSRMDLLGQFGAFLRGNSLATHAIVDELVRRLHDHPDRGRRIPNEPVWESHKENLIALLLEPKTIQLPRRMAGRLLHAIAFTPWVKLGKILVEKGASLNSERPLTDRFNRLQFEGVKSCVGTPLCQAVMDRGLKMVGFLIDAGCDVKRQFHDEFTGKSYNALGLCLSRDYPDIDIAELLVSAGCEVYLGFRSNWQVTLENFKHYKRMSQQLQDKLEIPSHVQKHYELCIGAVEAAASGNQGLSTYLLENKVFQEETLEYILRISVEKGSDAAVQTLLRRGVNPNAPKQLLGNRILGGDEGLKGSTPIQLAASEGYYDIVYLLYKAGAKFDLEILEEIKRSIRRSYSVEHCLDLLSALLVSGVDPNLVGPFALALAIEENRITMCGFFLDLGAPMDAYGEGGQTPLQRAASEGKFEILQFLHDKGADVNVSAYRDNGRTALQAAAEGFDYNSDEILEYLLNAGADVRAPPAEEGGLTALEALANGNEFPLHRYRESVQPSWFKRFMSLGAPINRPSGASSNTLHGLIDSGSRGCLGFVLQAGARVEDRSLPQWKKPGRGSKDMTPLQYAALVVDAEAIRILLKHGADVNAEAGEEFGRTALQAVVSSAPREAVTEVVDLLLSHGADVNAPPARKGGITALQGAASTGDFQLVKNLLAHGADVNAPGAAEEGRTALEIAAEWGRLDMFRFLLSKGAVPDPVRGYTSAIELAEKNESFVVAEFLRNESILNPLDPGLWNMDFSETFQSMPTPSSDFIDVLMKEYTEI</sequence>
<keyword evidence="2" id="KW-1185">Reference proteome</keyword>
<reference evidence="1 2" key="1">
    <citation type="journal article" date="2020" name="Phytopathology">
        <title>Genome Sequence Resources of Colletotrichum truncatum, C. plurivorum, C. musicola, and C. sojae: Four Species Pathogenic to Soybean (Glycine max).</title>
        <authorList>
            <person name="Rogerio F."/>
            <person name="Boufleur T.R."/>
            <person name="Ciampi-Guillardi M."/>
            <person name="Sukno S.A."/>
            <person name="Thon M.R."/>
            <person name="Massola Junior N.S."/>
            <person name="Baroncelli R."/>
        </authorList>
    </citation>
    <scope>NUCLEOTIDE SEQUENCE [LARGE SCALE GENOMIC DNA]</scope>
    <source>
        <strain evidence="1 2">CMES1059</strain>
    </source>
</reference>
<dbReference type="Proteomes" id="UP000805649">
    <property type="component" value="Unassembled WGS sequence"/>
</dbReference>
<gene>
    <name evidence="1" type="ORF">CTRU02_203188</name>
</gene>